<accession>E1RD03</accession>
<evidence type="ECO:0000313" key="1">
    <source>
        <dbReference type="EMBL" id="ADN35903.1"/>
    </source>
</evidence>
<organism evidence="1 2">
    <name type="scientific">Methanolacinia petrolearia (strain DSM 11571 / OCM 486 / SEBR 4847)</name>
    <name type="common">Methanoplanus petrolearius</name>
    <dbReference type="NCBI Taxonomy" id="679926"/>
    <lineage>
        <taxon>Archaea</taxon>
        <taxon>Methanobacteriati</taxon>
        <taxon>Methanobacteriota</taxon>
        <taxon>Stenosarchaea group</taxon>
        <taxon>Methanomicrobia</taxon>
        <taxon>Methanomicrobiales</taxon>
        <taxon>Methanomicrobiaceae</taxon>
        <taxon>Methanolacinia</taxon>
    </lineage>
</organism>
<name>E1RD03_METP4</name>
<reference evidence="1 2" key="1">
    <citation type="journal article" date="2010" name="Stand. Genomic Sci.">
        <title>Complete genome sequence of Methanoplanus petrolearius type strain (SEBR 4847).</title>
        <authorList>
            <person name="Brambilla E."/>
            <person name="Djao O.D."/>
            <person name="Daligault H."/>
            <person name="Lapidus A."/>
            <person name="Lucas S."/>
            <person name="Hammon N."/>
            <person name="Nolan M."/>
            <person name="Tice H."/>
            <person name="Cheng J.F."/>
            <person name="Han C."/>
            <person name="Tapia R."/>
            <person name="Goodwin L."/>
            <person name="Pitluck S."/>
            <person name="Liolios K."/>
            <person name="Ivanova N."/>
            <person name="Mavromatis K."/>
            <person name="Mikhailova N."/>
            <person name="Pati A."/>
            <person name="Chen A."/>
            <person name="Palaniappan K."/>
            <person name="Land M."/>
            <person name="Hauser L."/>
            <person name="Chang Y.J."/>
            <person name="Jeffries C.D."/>
            <person name="Rohde M."/>
            <person name="Spring S."/>
            <person name="Sikorski J."/>
            <person name="Goker M."/>
            <person name="Woyke T."/>
            <person name="Bristow J."/>
            <person name="Eisen J.A."/>
            <person name="Markowitz V."/>
            <person name="Hugenholtz P."/>
            <person name="Kyrpides N.C."/>
            <person name="Klenk H.P."/>
        </authorList>
    </citation>
    <scope>NUCLEOTIDE SEQUENCE [LARGE SCALE GENOMIC DNA]</scope>
    <source>
        <strain evidence="2">DSM 11571 / OCM 486 / SEBR 4847</strain>
    </source>
</reference>
<dbReference type="OrthoDB" id="137061at2157"/>
<dbReference type="EMBL" id="CP002117">
    <property type="protein sequence ID" value="ADN35903.1"/>
    <property type="molecule type" value="Genomic_DNA"/>
</dbReference>
<dbReference type="RefSeq" id="WP_013329081.1">
    <property type="nucleotide sequence ID" value="NC_014507.1"/>
</dbReference>
<proteinExistence type="predicted"/>
<dbReference type="KEGG" id="mpi:Mpet_1137"/>
<dbReference type="GeneID" id="9743602"/>
<keyword evidence="2" id="KW-1185">Reference proteome</keyword>
<sequence length="233" mass="24843">MDLIIGGGTYGKLAFDKIRDEGKCIVVLDEDPGCIVQKEYRLPEISAWDTLPEEAVFIKGGIETAAVIVAGTWGKSGSGEFMQGRIFPTAPVHILAGIISAICGFVPDHEGAKIAGGLIPEELIAGKKDADIYCTLNRKEPCLPLCSSPKICPVTKERRDVPLWETLVNYLSGDGKPGLPPSYIIESRQLCPGLGYIDCTDLTVAIKKACKEDAILAGTACACHGVVTGLRKI</sequence>
<dbReference type="AlphaFoldDB" id="E1RD03"/>
<dbReference type="Proteomes" id="UP000006565">
    <property type="component" value="Chromosome"/>
</dbReference>
<evidence type="ECO:0000313" key="2">
    <source>
        <dbReference type="Proteomes" id="UP000006565"/>
    </source>
</evidence>
<gene>
    <name evidence="1" type="ordered locus">Mpet_1137</name>
</gene>
<dbReference type="eggNOG" id="arCOG04423">
    <property type="taxonomic scope" value="Archaea"/>
</dbReference>
<protein>
    <submittedName>
        <fullName evidence="1">Uncharacterized protein</fullName>
    </submittedName>
</protein>
<dbReference type="HOGENOM" id="CLU_1280722_0_0_2"/>